<dbReference type="Pfam" id="PF00248">
    <property type="entry name" value="Aldo_ket_red"/>
    <property type="match status" value="1"/>
</dbReference>
<dbReference type="InterPro" id="IPR036812">
    <property type="entry name" value="NAD(P)_OxRdtase_dom_sf"/>
</dbReference>
<dbReference type="PROSITE" id="PS00062">
    <property type="entry name" value="ALDOKETO_REDUCTASE_2"/>
    <property type="match status" value="1"/>
</dbReference>
<dbReference type="RefSeq" id="XP_019016927.1">
    <property type="nucleotide sequence ID" value="XM_019161457.1"/>
</dbReference>
<dbReference type="PANTHER" id="PTHR11732">
    <property type="entry name" value="ALDO/KETO REDUCTASE"/>
    <property type="match status" value="1"/>
</dbReference>
<proteinExistence type="predicted"/>
<protein>
    <recommendedName>
        <fullName evidence="5">NADP-dependent oxidoreductase domain-containing protein</fullName>
    </recommendedName>
</protein>
<evidence type="ECO:0000313" key="6">
    <source>
        <dbReference type="EMBL" id="ODQ45814.1"/>
    </source>
</evidence>
<keyword evidence="7" id="KW-1185">Reference proteome</keyword>
<evidence type="ECO:0000259" key="5">
    <source>
        <dbReference type="Pfam" id="PF00248"/>
    </source>
</evidence>
<dbReference type="PIRSF" id="PIRSF000097">
    <property type="entry name" value="AKR"/>
    <property type="match status" value="1"/>
</dbReference>
<sequence length="313" mass="35045">MASASSVTVKLNTGAEIPLLGFGTVSEDNVENFKEALTAALVDAKYKHIDTAWWYNTEPYIGEILESLDKSGKIKKEDIFITTKVWPCFWNDPENSIEISLKNLKLDKVDLLLQHWPVCFQKVEDSNGRVGLPKDAAGNILYDKNGDYLVTYKKLLKLKDEGKAKAVGVSNFTIEMLERVIKETNVVPACNQVEMHPHLPQLDLYNYCTEKGIVLEAYSPFGSSGAPNLKIPLVKELASKYDVTPADIIVNYSIAKKIVILPRSSNAERVKKGYKLINLEKSEVDALDQFGVTHPQRFVNDPWGKGLGFEHWG</sequence>
<feature type="domain" description="NADP-dependent oxidoreductase" evidence="5">
    <location>
        <begin position="22"/>
        <end position="289"/>
    </location>
</feature>
<dbReference type="OrthoDB" id="416253at2759"/>
<dbReference type="GeneID" id="30178144"/>
<evidence type="ECO:0000256" key="1">
    <source>
        <dbReference type="ARBA" id="ARBA00023002"/>
    </source>
</evidence>
<evidence type="ECO:0000256" key="4">
    <source>
        <dbReference type="PIRSR" id="PIRSR000097-3"/>
    </source>
</evidence>
<dbReference type="AlphaFoldDB" id="A0A1E3NI67"/>
<feature type="binding site" evidence="3">
    <location>
        <position position="115"/>
    </location>
    <ligand>
        <name>substrate</name>
    </ligand>
</feature>
<reference evidence="6 7" key="1">
    <citation type="journal article" date="2016" name="Proc. Natl. Acad. Sci. U.S.A.">
        <title>Comparative genomics of biotechnologically important yeasts.</title>
        <authorList>
            <person name="Riley R."/>
            <person name="Haridas S."/>
            <person name="Wolfe K.H."/>
            <person name="Lopes M.R."/>
            <person name="Hittinger C.T."/>
            <person name="Goeker M."/>
            <person name="Salamov A.A."/>
            <person name="Wisecaver J.H."/>
            <person name="Long T.M."/>
            <person name="Calvey C.H."/>
            <person name="Aerts A.L."/>
            <person name="Barry K.W."/>
            <person name="Choi C."/>
            <person name="Clum A."/>
            <person name="Coughlan A.Y."/>
            <person name="Deshpande S."/>
            <person name="Douglass A.P."/>
            <person name="Hanson S.J."/>
            <person name="Klenk H.-P."/>
            <person name="LaButti K.M."/>
            <person name="Lapidus A."/>
            <person name="Lindquist E.A."/>
            <person name="Lipzen A.M."/>
            <person name="Meier-Kolthoff J.P."/>
            <person name="Ohm R.A."/>
            <person name="Otillar R.P."/>
            <person name="Pangilinan J.L."/>
            <person name="Peng Y."/>
            <person name="Rokas A."/>
            <person name="Rosa C.A."/>
            <person name="Scheuner C."/>
            <person name="Sibirny A.A."/>
            <person name="Slot J.C."/>
            <person name="Stielow J.B."/>
            <person name="Sun H."/>
            <person name="Kurtzman C.P."/>
            <person name="Blackwell M."/>
            <person name="Grigoriev I.V."/>
            <person name="Jeffries T.W."/>
        </authorList>
    </citation>
    <scope>NUCLEOTIDE SEQUENCE [LARGE SCALE GENOMIC DNA]</scope>
    <source>
        <strain evidence="6 7">NRRL Y-2026</strain>
    </source>
</reference>
<dbReference type="InterPro" id="IPR018170">
    <property type="entry name" value="Aldo/ket_reductase_CS"/>
</dbReference>
<dbReference type="SUPFAM" id="SSF51430">
    <property type="entry name" value="NAD(P)-linked oxidoreductase"/>
    <property type="match status" value="1"/>
</dbReference>
<dbReference type="STRING" id="763406.A0A1E3NI67"/>
<keyword evidence="1" id="KW-0560">Oxidoreductase</keyword>
<organism evidence="6 7">
    <name type="scientific">Pichia membranifaciens NRRL Y-2026</name>
    <dbReference type="NCBI Taxonomy" id="763406"/>
    <lineage>
        <taxon>Eukaryota</taxon>
        <taxon>Fungi</taxon>
        <taxon>Dikarya</taxon>
        <taxon>Ascomycota</taxon>
        <taxon>Saccharomycotina</taxon>
        <taxon>Pichiomycetes</taxon>
        <taxon>Pichiales</taxon>
        <taxon>Pichiaceae</taxon>
        <taxon>Pichia</taxon>
    </lineage>
</organism>
<dbReference type="Proteomes" id="UP000094455">
    <property type="component" value="Unassembled WGS sequence"/>
</dbReference>
<accession>A0A1E3NI67</accession>
<evidence type="ECO:0000256" key="3">
    <source>
        <dbReference type="PIRSR" id="PIRSR000097-2"/>
    </source>
</evidence>
<dbReference type="Gene3D" id="3.20.20.100">
    <property type="entry name" value="NADP-dependent oxidoreductase domain"/>
    <property type="match status" value="1"/>
</dbReference>
<gene>
    <name evidence="6" type="ORF">PICMEDRAFT_17083</name>
</gene>
<dbReference type="InterPro" id="IPR020471">
    <property type="entry name" value="AKR"/>
</dbReference>
<feature type="site" description="Lowers pKa of active site Tyr" evidence="4">
    <location>
        <position position="84"/>
    </location>
</feature>
<feature type="active site" description="Proton donor" evidence="2">
    <location>
        <position position="55"/>
    </location>
</feature>
<evidence type="ECO:0000256" key="2">
    <source>
        <dbReference type="PIRSR" id="PIRSR000097-1"/>
    </source>
</evidence>
<evidence type="ECO:0000313" key="7">
    <source>
        <dbReference type="Proteomes" id="UP000094455"/>
    </source>
</evidence>
<name>A0A1E3NI67_9ASCO</name>
<dbReference type="GO" id="GO:0016616">
    <property type="term" value="F:oxidoreductase activity, acting on the CH-OH group of donors, NAD or NADP as acceptor"/>
    <property type="evidence" value="ECO:0007669"/>
    <property type="project" value="UniProtKB-ARBA"/>
</dbReference>
<dbReference type="PRINTS" id="PR00069">
    <property type="entry name" value="ALDKETRDTASE"/>
</dbReference>
<dbReference type="InterPro" id="IPR023210">
    <property type="entry name" value="NADP_OxRdtase_dom"/>
</dbReference>
<dbReference type="EMBL" id="KV454004">
    <property type="protein sequence ID" value="ODQ45814.1"/>
    <property type="molecule type" value="Genomic_DNA"/>
</dbReference>